<dbReference type="VEuPathDB" id="VectorBase:AALF012520"/>
<dbReference type="VEuPathDB" id="VectorBase:AALC636_020045"/>
<feature type="compositionally biased region" description="Basic and acidic residues" evidence="1">
    <location>
        <begin position="76"/>
        <end position="85"/>
    </location>
</feature>
<dbReference type="AlphaFoldDB" id="A0A023EE62"/>
<accession>A0A023EE62</accession>
<feature type="compositionally biased region" description="Acidic residues" evidence="1">
    <location>
        <begin position="62"/>
        <end position="75"/>
    </location>
</feature>
<proteinExistence type="evidence at transcript level"/>
<feature type="region of interest" description="Disordered" evidence="1">
    <location>
        <begin position="44"/>
        <end position="85"/>
    </location>
</feature>
<evidence type="ECO:0000256" key="1">
    <source>
        <dbReference type="SAM" id="MobiDB-lite"/>
    </source>
</evidence>
<name>A0A023EE62_AEDAL</name>
<sequence>MPQIMFEVTRNGQVTQLQESVGGNDVGDLIKALKTMKEASNDALTKLLQEETAKNARKADEKDNDTDDTEEEEPTKEESRKKLKS</sequence>
<protein>
    <submittedName>
        <fullName evidence="2">Putative secreted protein</fullName>
    </submittedName>
</protein>
<reference evidence="2" key="1">
    <citation type="journal article" date="2014" name="PLoS Negl. Trop. Dis.">
        <title>Identification and characterization of seminal fluid proteins in the Asian tiger mosquito, Aedes albopictus.</title>
        <authorList>
            <person name="Boes K.E."/>
            <person name="Ribeiro J.M."/>
            <person name="Wong A."/>
            <person name="Harrington L.C."/>
            <person name="Wolfner M.F."/>
            <person name="Sirot L.K."/>
        </authorList>
    </citation>
    <scope>NUCLEOTIDE SEQUENCE</scope>
    <source>
        <tissue evidence="2">Reproductive organs</tissue>
    </source>
</reference>
<organism evidence="2">
    <name type="scientific">Aedes albopictus</name>
    <name type="common">Asian tiger mosquito</name>
    <name type="synonym">Stegomyia albopicta</name>
    <dbReference type="NCBI Taxonomy" id="7160"/>
    <lineage>
        <taxon>Eukaryota</taxon>
        <taxon>Metazoa</taxon>
        <taxon>Ecdysozoa</taxon>
        <taxon>Arthropoda</taxon>
        <taxon>Hexapoda</taxon>
        <taxon>Insecta</taxon>
        <taxon>Pterygota</taxon>
        <taxon>Neoptera</taxon>
        <taxon>Endopterygota</taxon>
        <taxon>Diptera</taxon>
        <taxon>Nematocera</taxon>
        <taxon>Culicoidea</taxon>
        <taxon>Culicidae</taxon>
        <taxon>Culicinae</taxon>
        <taxon>Aedini</taxon>
        <taxon>Aedes</taxon>
        <taxon>Stegomyia</taxon>
    </lineage>
</organism>
<dbReference type="VEuPathDB" id="VectorBase:AALFPA_078077"/>
<feature type="compositionally biased region" description="Basic and acidic residues" evidence="1">
    <location>
        <begin position="48"/>
        <end position="61"/>
    </location>
</feature>
<evidence type="ECO:0000313" key="2">
    <source>
        <dbReference type="EMBL" id="JAC06919.1"/>
    </source>
</evidence>
<dbReference type="EMBL" id="GAPW01006679">
    <property type="protein sequence ID" value="JAC06919.1"/>
    <property type="molecule type" value="mRNA"/>
</dbReference>